<evidence type="ECO:0000256" key="2">
    <source>
        <dbReference type="ARBA" id="ARBA00001966"/>
    </source>
</evidence>
<name>A0A3A1WMQ0_9HYPH</name>
<dbReference type="GO" id="GO:0046872">
    <property type="term" value="F:metal ion binding"/>
    <property type="evidence" value="ECO:0007669"/>
    <property type="project" value="UniProtKB-KW"/>
</dbReference>
<comment type="function">
    <text evidence="3">NDH-1 shuttles electrons from NADH, via FMN and iron-sulfur (Fe-S) centers, to quinones in the respiratory chain. The immediate electron acceptor for the enzyme in this species is believed to be ubiquinone. Couples the redox reaction to proton translocation (for every two electrons transferred, four hydrogen ions are translocated across the cytoplasmic membrane), and thus conserves the redox energy in a proton gradient.</text>
</comment>
<keyword evidence="7" id="KW-0408">Iron</keyword>
<evidence type="ECO:0000256" key="4">
    <source>
        <dbReference type="ARBA" id="ARBA00007523"/>
    </source>
</evidence>
<dbReference type="InterPro" id="IPR037207">
    <property type="entry name" value="Nuop51_4Fe4S-bd_sf"/>
</dbReference>
<keyword evidence="5" id="KW-0004">4Fe-4S</keyword>
<reference evidence="11" key="1">
    <citation type="submission" date="2018-09" db="EMBL/GenBank/DDBJ databases">
        <authorList>
            <person name="Tuo L."/>
        </authorList>
    </citation>
    <scope>NUCLEOTIDE SEQUENCE [LARGE SCALE GENOMIC DNA]</scope>
    <source>
        <strain evidence="11">M2BS4Y-1</strain>
    </source>
</reference>
<evidence type="ECO:0000256" key="8">
    <source>
        <dbReference type="ARBA" id="ARBA00023014"/>
    </source>
</evidence>
<dbReference type="PANTHER" id="PTHR43578">
    <property type="entry name" value="NADH-QUINONE OXIDOREDUCTASE SUBUNIT F"/>
    <property type="match status" value="1"/>
</dbReference>
<dbReference type="Gene3D" id="3.10.20.600">
    <property type="match status" value="1"/>
</dbReference>
<dbReference type="Pfam" id="PF10589">
    <property type="entry name" value="NADH_4Fe-4S"/>
    <property type="match status" value="1"/>
</dbReference>
<evidence type="ECO:0000313" key="11">
    <source>
        <dbReference type="Proteomes" id="UP000265750"/>
    </source>
</evidence>
<evidence type="ECO:0000256" key="3">
    <source>
        <dbReference type="ARBA" id="ARBA00002378"/>
    </source>
</evidence>
<dbReference type="GO" id="GO:0008137">
    <property type="term" value="F:NADH dehydrogenase (ubiquinone) activity"/>
    <property type="evidence" value="ECO:0007669"/>
    <property type="project" value="InterPro"/>
</dbReference>
<dbReference type="Gene3D" id="3.40.50.11540">
    <property type="entry name" value="NADH-ubiquinone oxidoreductase 51kDa subunit"/>
    <property type="match status" value="1"/>
</dbReference>
<dbReference type="FunFam" id="3.40.50.11540:FF:000001">
    <property type="entry name" value="NADH dehydrogenase [ubiquinone] flavoprotein 1, mitochondrial"/>
    <property type="match status" value="1"/>
</dbReference>
<dbReference type="InterPro" id="IPR019575">
    <property type="entry name" value="Nuop51_4Fe4S-bd"/>
</dbReference>
<dbReference type="EMBL" id="QYRN01000002">
    <property type="protein sequence ID" value="RIY02837.1"/>
    <property type="molecule type" value="Genomic_DNA"/>
</dbReference>
<dbReference type="OrthoDB" id="9761899at2"/>
<evidence type="ECO:0000256" key="7">
    <source>
        <dbReference type="ARBA" id="ARBA00023004"/>
    </source>
</evidence>
<evidence type="ECO:0000259" key="9">
    <source>
        <dbReference type="SMART" id="SM00928"/>
    </source>
</evidence>
<evidence type="ECO:0000256" key="5">
    <source>
        <dbReference type="ARBA" id="ARBA00022485"/>
    </source>
</evidence>
<dbReference type="GO" id="GO:0051539">
    <property type="term" value="F:4 iron, 4 sulfur cluster binding"/>
    <property type="evidence" value="ECO:0007669"/>
    <property type="project" value="UniProtKB-KW"/>
</dbReference>
<dbReference type="GO" id="GO:0010181">
    <property type="term" value="F:FMN binding"/>
    <property type="evidence" value="ECO:0007669"/>
    <property type="project" value="InterPro"/>
</dbReference>
<dbReference type="SMART" id="SM00928">
    <property type="entry name" value="NADH_4Fe-4S"/>
    <property type="match status" value="1"/>
</dbReference>
<dbReference type="InterPro" id="IPR036249">
    <property type="entry name" value="Thioredoxin-like_sf"/>
</dbReference>
<evidence type="ECO:0000256" key="1">
    <source>
        <dbReference type="ARBA" id="ARBA00001917"/>
    </source>
</evidence>
<dbReference type="PROSITE" id="PS00644">
    <property type="entry name" value="COMPLEX1_51K_1"/>
    <property type="match status" value="1"/>
</dbReference>
<dbReference type="Gene3D" id="1.20.1440.230">
    <property type="entry name" value="NADH-ubiquinone oxidoreductase 51kDa subunit, iron-sulphur binding domain"/>
    <property type="match status" value="1"/>
</dbReference>
<keyword evidence="8" id="KW-0411">Iron-sulfur</keyword>
<dbReference type="SUPFAM" id="SSF52833">
    <property type="entry name" value="Thioredoxin-like"/>
    <property type="match status" value="1"/>
</dbReference>
<dbReference type="Pfam" id="PF01512">
    <property type="entry name" value="Complex1_51K"/>
    <property type="match status" value="1"/>
</dbReference>
<keyword evidence="11" id="KW-1185">Reference proteome</keyword>
<protein>
    <submittedName>
        <fullName evidence="10">Formate dehydrogenase</fullName>
    </submittedName>
</protein>
<gene>
    <name evidence="10" type="ORF">D3218_04225</name>
</gene>
<comment type="caution">
    <text evidence="10">The sequence shown here is derived from an EMBL/GenBank/DDBJ whole genome shotgun (WGS) entry which is preliminary data.</text>
</comment>
<dbReference type="SUPFAM" id="SSF142984">
    <property type="entry name" value="Nqo1 middle domain-like"/>
    <property type="match status" value="1"/>
</dbReference>
<feature type="domain" description="NADH-ubiquinone oxidoreductase 51kDa subunit iron-sulphur binding" evidence="9">
    <location>
        <begin position="425"/>
        <end position="470"/>
    </location>
</feature>
<comment type="similarity">
    <text evidence="4">Belongs to the complex I 51 kDa subunit family.</text>
</comment>
<accession>A0A3A1WMQ0</accession>
<proteinExistence type="inferred from homology"/>
<evidence type="ECO:0000256" key="6">
    <source>
        <dbReference type="ARBA" id="ARBA00022723"/>
    </source>
</evidence>
<dbReference type="AlphaFoldDB" id="A0A3A1WMQ0"/>
<dbReference type="InterPro" id="IPR037225">
    <property type="entry name" value="Nuo51_FMN-bd_sf"/>
</dbReference>
<sequence length="526" mass="54858">MSAPVRIFVPRDAAAVAVGADEVAAALAAAAPRPIEIVRTGSRGMHFLEPLVEVETPEGRIGYGPVAPGDVAALLAAGMLEGADHPARVGRPEEHPFLARQTRSTMALCGVVDPRSEADYAAHGGWRGLEAALAMDAEARVKTVAASGLRGRGGAGFPTGVKWDTVRRAEAPRKYVVCNADEGDSGTFADRMTMEGDPFRLVEGMAIAGISIGATYGYVYIRSEYPHAIEAMEHAIAGARRAGRLGPSVGGSGLAFDMEVRVGAGAYVCGEETSLLNSIEGKRGIVRAKPPLPALQGLFGMPTAVNNVLSLAAVPAIFAEGPEAYERLGLGRSRGTMPVQLAGNVRYGGLVEVPFGITLGELVDGIGGGTASGRPVRAVQVGGPLGAYFPPALFDTPFDYEAFAAKDGLIGHGGVTVFDDTVDMAHMARFAMEFCAAESCGKCTPCRIGAVRGVETVDRILAKREARQPVGSELTLLADLCDTMKFGSLCALGGFTPYPVTSAMTHFPEDFDLDARRLPAGLQAAE</sequence>
<comment type="cofactor">
    <cofactor evidence="1">
        <name>FMN</name>
        <dbReference type="ChEBI" id="CHEBI:58210"/>
    </cofactor>
</comment>
<dbReference type="SUPFAM" id="SSF140490">
    <property type="entry name" value="Nqo1C-terminal domain-like"/>
    <property type="match status" value="1"/>
</dbReference>
<keyword evidence="6" id="KW-0479">Metal-binding</keyword>
<dbReference type="InterPro" id="IPR011538">
    <property type="entry name" value="Nuo51_FMN-bd"/>
</dbReference>
<comment type="cofactor">
    <cofactor evidence="2">
        <name>[4Fe-4S] cluster</name>
        <dbReference type="ChEBI" id="CHEBI:49883"/>
    </cofactor>
</comment>
<dbReference type="Proteomes" id="UP000265750">
    <property type="component" value="Unassembled WGS sequence"/>
</dbReference>
<dbReference type="SUPFAM" id="SSF142019">
    <property type="entry name" value="Nqo1 FMN-binding domain-like"/>
    <property type="match status" value="1"/>
</dbReference>
<evidence type="ECO:0000313" key="10">
    <source>
        <dbReference type="EMBL" id="RIY02837.1"/>
    </source>
</evidence>
<organism evidence="10 11">
    <name type="scientific">Aureimonas flava</name>
    <dbReference type="NCBI Taxonomy" id="2320271"/>
    <lineage>
        <taxon>Bacteria</taxon>
        <taxon>Pseudomonadati</taxon>
        <taxon>Pseudomonadota</taxon>
        <taxon>Alphaproteobacteria</taxon>
        <taxon>Hyphomicrobiales</taxon>
        <taxon>Aurantimonadaceae</taxon>
        <taxon>Aureimonas</taxon>
    </lineage>
</organism>
<dbReference type="PANTHER" id="PTHR43578:SF3">
    <property type="entry name" value="NADH-QUINONE OXIDOREDUCTASE SUBUNIT F"/>
    <property type="match status" value="1"/>
</dbReference>
<dbReference type="InterPro" id="IPR001949">
    <property type="entry name" value="NADH-UbQ_OxRdtase_51kDa_CS"/>
</dbReference>
<dbReference type="PROSITE" id="PS00645">
    <property type="entry name" value="COMPLEX1_51K_2"/>
    <property type="match status" value="1"/>
</dbReference>